<proteinExistence type="predicted"/>
<feature type="transmembrane region" description="Helical" evidence="4">
    <location>
        <begin position="237"/>
        <end position="254"/>
    </location>
</feature>
<evidence type="ECO:0000256" key="1">
    <source>
        <dbReference type="ARBA" id="ARBA00022729"/>
    </source>
</evidence>
<accession>A0AAP0XA89</accession>
<feature type="compositionally biased region" description="Polar residues" evidence="3">
    <location>
        <begin position="283"/>
        <end position="295"/>
    </location>
</feature>
<dbReference type="Pfam" id="PF03024">
    <property type="entry name" value="Folate_rec"/>
    <property type="match status" value="1"/>
</dbReference>
<reference evidence="7 8" key="1">
    <citation type="journal article" date="2024" name="Plant J.">
        <title>Genome sequences and population genomics reveal climatic adaptation and genomic divergence between two closely related sweetgum species.</title>
        <authorList>
            <person name="Xu W.Q."/>
            <person name="Ren C.Q."/>
            <person name="Zhang X.Y."/>
            <person name="Comes H.P."/>
            <person name="Liu X.H."/>
            <person name="Li Y.G."/>
            <person name="Kettle C.J."/>
            <person name="Jalonen R."/>
            <person name="Gaisberger H."/>
            <person name="Ma Y.Z."/>
            <person name="Qiu Y.X."/>
        </authorList>
    </citation>
    <scope>NUCLEOTIDE SEQUENCE [LARGE SCALE GENOMIC DNA]</scope>
    <source>
        <strain evidence="7">Hangzhou</strain>
    </source>
</reference>
<feature type="region of interest" description="Disordered" evidence="3">
    <location>
        <begin position="276"/>
        <end position="295"/>
    </location>
</feature>
<dbReference type="PANTHER" id="PTHR37390">
    <property type="entry name" value="OS02G0592500 PROTEIN"/>
    <property type="match status" value="1"/>
</dbReference>
<evidence type="ECO:0000259" key="6">
    <source>
        <dbReference type="Pfam" id="PF03024"/>
    </source>
</evidence>
<evidence type="ECO:0000313" key="8">
    <source>
        <dbReference type="Proteomes" id="UP001415857"/>
    </source>
</evidence>
<dbReference type="AlphaFoldDB" id="A0AAP0XA89"/>
<feature type="signal peptide" evidence="5">
    <location>
        <begin position="1"/>
        <end position="24"/>
    </location>
</feature>
<comment type="caution">
    <text evidence="7">The sequence shown here is derived from an EMBL/GenBank/DDBJ whole genome shotgun (WGS) entry which is preliminary data.</text>
</comment>
<evidence type="ECO:0000256" key="3">
    <source>
        <dbReference type="SAM" id="MobiDB-lite"/>
    </source>
</evidence>
<evidence type="ECO:0000256" key="2">
    <source>
        <dbReference type="ARBA" id="ARBA00023157"/>
    </source>
</evidence>
<dbReference type="InterPro" id="IPR018143">
    <property type="entry name" value="Folate_rcpt-like"/>
</dbReference>
<organism evidence="7 8">
    <name type="scientific">Liquidambar formosana</name>
    <name type="common">Formosan gum</name>
    <dbReference type="NCBI Taxonomy" id="63359"/>
    <lineage>
        <taxon>Eukaryota</taxon>
        <taxon>Viridiplantae</taxon>
        <taxon>Streptophyta</taxon>
        <taxon>Embryophyta</taxon>
        <taxon>Tracheophyta</taxon>
        <taxon>Spermatophyta</taxon>
        <taxon>Magnoliopsida</taxon>
        <taxon>eudicotyledons</taxon>
        <taxon>Gunneridae</taxon>
        <taxon>Pentapetalae</taxon>
        <taxon>Saxifragales</taxon>
        <taxon>Altingiaceae</taxon>
        <taxon>Liquidambar</taxon>
    </lineage>
</organism>
<evidence type="ECO:0000256" key="5">
    <source>
        <dbReference type="SAM" id="SignalP"/>
    </source>
</evidence>
<gene>
    <name evidence="7" type="ORF">L1049_020894</name>
</gene>
<sequence length="295" mass="32287">MKKMDSGALLLLLLFHLLIPFSYGKPNGVCISPGGRFPPFSSEGKPPKKVSKGPKDLTLCRVFRRKTCCDIAQTHPALLSIRRLASTGEASQECLQLWELLECSICDPNIGVQPGPPLICASLCDRVFQACSNSYFSMDAMTQVLGPCGVGDFVCGRASEWVSNGTELCRTAGFAVKPSDNVYVDTEETSCYGGKASLDSIADSWRASPSEVLQRANSMVLEDFQQWVRKMPFSERVSWAVGGMVLTAGLLFLSKRKSHSQRQKLAAIQRTARKLEVKMSQKPLANQGNRKGSAR</sequence>
<feature type="domain" description="Folate receptor-like" evidence="6">
    <location>
        <begin position="49"/>
        <end position="172"/>
    </location>
</feature>
<keyword evidence="4" id="KW-0472">Membrane</keyword>
<keyword evidence="2" id="KW-1015">Disulfide bond</keyword>
<evidence type="ECO:0000313" key="7">
    <source>
        <dbReference type="EMBL" id="KAK9292913.1"/>
    </source>
</evidence>
<keyword evidence="1 5" id="KW-0732">Signal</keyword>
<keyword evidence="8" id="KW-1185">Reference proteome</keyword>
<protein>
    <recommendedName>
        <fullName evidence="6">Folate receptor-like domain-containing protein</fullName>
    </recommendedName>
</protein>
<name>A0AAP0XA89_LIQFO</name>
<keyword evidence="4" id="KW-1133">Transmembrane helix</keyword>
<dbReference type="PANTHER" id="PTHR37390:SF1">
    <property type="entry name" value="FOLATE-BINDING PROTEIN 1"/>
    <property type="match status" value="1"/>
</dbReference>
<dbReference type="Proteomes" id="UP001415857">
    <property type="component" value="Unassembled WGS sequence"/>
</dbReference>
<feature type="chain" id="PRO_5043050093" description="Folate receptor-like domain-containing protein" evidence="5">
    <location>
        <begin position="25"/>
        <end position="295"/>
    </location>
</feature>
<keyword evidence="4" id="KW-0812">Transmembrane</keyword>
<dbReference type="InterPro" id="IPR053305">
    <property type="entry name" value="Folate-binding_rcpt-like"/>
</dbReference>
<evidence type="ECO:0000256" key="4">
    <source>
        <dbReference type="SAM" id="Phobius"/>
    </source>
</evidence>
<dbReference type="EMBL" id="JBBPBK010000001">
    <property type="protein sequence ID" value="KAK9292913.1"/>
    <property type="molecule type" value="Genomic_DNA"/>
</dbReference>